<name>F5Y7F3_LEAAZ</name>
<comment type="catalytic activity">
    <reaction evidence="8">
        <text>adenosine + phosphate = alpha-D-ribose 1-phosphate + adenine</text>
        <dbReference type="Rhea" id="RHEA:27642"/>
        <dbReference type="ChEBI" id="CHEBI:16335"/>
        <dbReference type="ChEBI" id="CHEBI:16708"/>
        <dbReference type="ChEBI" id="CHEBI:43474"/>
        <dbReference type="ChEBI" id="CHEBI:57720"/>
        <dbReference type="EC" id="2.4.2.1"/>
    </reaction>
    <physiologicalReaction direction="left-to-right" evidence="8">
        <dbReference type="Rhea" id="RHEA:27643"/>
    </physiologicalReaction>
</comment>
<dbReference type="STRING" id="545695.TREAZ_3479"/>
<dbReference type="FunCoup" id="F5Y7F3">
    <property type="interactions" value="187"/>
</dbReference>
<evidence type="ECO:0000256" key="9">
    <source>
        <dbReference type="ARBA" id="ARBA00049893"/>
    </source>
</evidence>
<dbReference type="Gene3D" id="3.60.140.10">
    <property type="entry name" value="CNF1/YfiH-like putative cysteine hydrolases"/>
    <property type="match status" value="1"/>
</dbReference>
<comment type="catalytic activity">
    <reaction evidence="7">
        <text>adenosine + H2O + H(+) = inosine + NH4(+)</text>
        <dbReference type="Rhea" id="RHEA:24408"/>
        <dbReference type="ChEBI" id="CHEBI:15377"/>
        <dbReference type="ChEBI" id="CHEBI:15378"/>
        <dbReference type="ChEBI" id="CHEBI:16335"/>
        <dbReference type="ChEBI" id="CHEBI:17596"/>
        <dbReference type="ChEBI" id="CHEBI:28938"/>
        <dbReference type="EC" id="3.5.4.4"/>
    </reaction>
    <physiologicalReaction direction="left-to-right" evidence="7">
        <dbReference type="Rhea" id="RHEA:24409"/>
    </physiologicalReaction>
</comment>
<dbReference type="InterPro" id="IPR038371">
    <property type="entry name" value="Cu_polyphenol_OxRdtase_sf"/>
</dbReference>
<dbReference type="Pfam" id="PF02578">
    <property type="entry name" value="Cu-oxidase_4"/>
    <property type="match status" value="1"/>
</dbReference>
<evidence type="ECO:0000256" key="6">
    <source>
        <dbReference type="ARBA" id="ARBA00022833"/>
    </source>
</evidence>
<evidence type="ECO:0008006" key="12">
    <source>
        <dbReference type="Google" id="ProtNLM"/>
    </source>
</evidence>
<dbReference type="eggNOG" id="COG1496">
    <property type="taxonomic scope" value="Bacteria"/>
</dbReference>
<comment type="similarity">
    <text evidence="2">Belongs to the purine nucleoside phosphorylase YfiH/LACC1 family.</text>
</comment>
<evidence type="ECO:0000313" key="11">
    <source>
        <dbReference type="Proteomes" id="UP000009222"/>
    </source>
</evidence>
<evidence type="ECO:0000256" key="1">
    <source>
        <dbReference type="ARBA" id="ARBA00000553"/>
    </source>
</evidence>
<comment type="catalytic activity">
    <reaction evidence="9">
        <text>S-methyl-5'-thioadenosine + phosphate = 5-(methylsulfanyl)-alpha-D-ribose 1-phosphate + adenine</text>
        <dbReference type="Rhea" id="RHEA:11852"/>
        <dbReference type="ChEBI" id="CHEBI:16708"/>
        <dbReference type="ChEBI" id="CHEBI:17509"/>
        <dbReference type="ChEBI" id="CHEBI:43474"/>
        <dbReference type="ChEBI" id="CHEBI:58533"/>
        <dbReference type="EC" id="2.4.2.28"/>
    </reaction>
    <physiologicalReaction direction="left-to-right" evidence="9">
        <dbReference type="Rhea" id="RHEA:11853"/>
    </physiologicalReaction>
</comment>
<organism evidence="10 11">
    <name type="scientific">Leadbettera azotonutricia (strain ATCC BAA-888 / DSM 13862 / ZAS-9)</name>
    <name type="common">Treponema azotonutricium</name>
    <dbReference type="NCBI Taxonomy" id="545695"/>
    <lineage>
        <taxon>Bacteria</taxon>
        <taxon>Pseudomonadati</taxon>
        <taxon>Spirochaetota</taxon>
        <taxon>Spirochaetia</taxon>
        <taxon>Spirochaetales</taxon>
        <taxon>Breznakiellaceae</taxon>
        <taxon>Leadbettera</taxon>
    </lineage>
</organism>
<accession>F5Y7F3</accession>
<evidence type="ECO:0000313" key="10">
    <source>
        <dbReference type="EMBL" id="AEF80197.1"/>
    </source>
</evidence>
<dbReference type="GO" id="GO:0005507">
    <property type="term" value="F:copper ion binding"/>
    <property type="evidence" value="ECO:0007669"/>
    <property type="project" value="TreeGrafter"/>
</dbReference>
<sequence>MPANIYHFDLEFSEAGAGKLPVARFPFMADGQKIEGISCALSSRKAGNMVYSPGDSENPARLALFRSLGLNPARVLALKQVHSRDVVLAEKGSMPFGIEADGMICKDRDITLSVTVADCLPVFLYDAGSGAMSLLHSGWKGTGIAIKALELMKEHWGSKPEAVAAVLGPCIKPCCYKVDEERAKTFSAEFGGESLLGPVAIEKNGETGKEFFIDLQAANAALLSRAGLRDISVCGNCTFTDDRLGSFRKEGTVFTRMAALLGYF</sequence>
<dbReference type="SUPFAM" id="SSF64438">
    <property type="entry name" value="CNF1/YfiH-like putative cysteine hydrolases"/>
    <property type="match status" value="1"/>
</dbReference>
<dbReference type="GO" id="GO:0016787">
    <property type="term" value="F:hydrolase activity"/>
    <property type="evidence" value="ECO:0007669"/>
    <property type="project" value="UniProtKB-KW"/>
</dbReference>
<evidence type="ECO:0000256" key="2">
    <source>
        <dbReference type="ARBA" id="ARBA00007353"/>
    </source>
</evidence>
<keyword evidence="11" id="KW-1185">Reference proteome</keyword>
<dbReference type="Proteomes" id="UP000009222">
    <property type="component" value="Chromosome"/>
</dbReference>
<dbReference type="InterPro" id="IPR011324">
    <property type="entry name" value="Cytotoxic_necrot_fac-like_cat"/>
</dbReference>
<dbReference type="OrthoDB" id="4279at2"/>
<evidence type="ECO:0000256" key="7">
    <source>
        <dbReference type="ARBA" id="ARBA00047989"/>
    </source>
</evidence>
<keyword evidence="5" id="KW-0378">Hydrolase</keyword>
<proteinExistence type="inferred from homology"/>
<dbReference type="InParanoid" id="F5Y7F3"/>
<dbReference type="HOGENOM" id="CLU_065784_0_2_12"/>
<evidence type="ECO:0000256" key="4">
    <source>
        <dbReference type="ARBA" id="ARBA00022723"/>
    </source>
</evidence>
<reference evidence="11" key="1">
    <citation type="submission" date="2009-12" db="EMBL/GenBank/DDBJ databases">
        <title>Complete sequence of Treponema azotonutricium strain ZAS-9.</title>
        <authorList>
            <person name="Tetu S.G."/>
            <person name="Matson E."/>
            <person name="Ren Q."/>
            <person name="Seshadri R."/>
            <person name="Elbourne L."/>
            <person name="Hassan K.A."/>
            <person name="Durkin A."/>
            <person name="Radune D."/>
            <person name="Mohamoud Y."/>
            <person name="Shay R."/>
            <person name="Jin S."/>
            <person name="Zhang X."/>
            <person name="Lucey K."/>
            <person name="Ballor N.R."/>
            <person name="Ottesen E."/>
            <person name="Rosenthal R."/>
            <person name="Allen A."/>
            <person name="Leadbetter J.R."/>
            <person name="Paulsen I.T."/>
        </authorList>
    </citation>
    <scope>NUCLEOTIDE SEQUENCE [LARGE SCALE GENOMIC DNA]</scope>
    <source>
        <strain evidence="11">ATCC BAA-888 / DSM 13862 / ZAS-9</strain>
    </source>
</reference>
<reference evidence="10 11" key="2">
    <citation type="journal article" date="2011" name="ISME J.">
        <title>RNA-seq reveals cooperative metabolic interactions between two termite-gut spirochete species in co-culture.</title>
        <authorList>
            <person name="Rosenthal A.Z."/>
            <person name="Matson E.G."/>
            <person name="Eldar A."/>
            <person name="Leadbetter J.R."/>
        </authorList>
    </citation>
    <scope>NUCLEOTIDE SEQUENCE [LARGE SCALE GENOMIC DNA]</scope>
    <source>
        <strain evidence="11">ATCC BAA-888 / DSM 13862 / ZAS-9</strain>
    </source>
</reference>
<dbReference type="RefSeq" id="WP_015712096.1">
    <property type="nucleotide sequence ID" value="NC_015577.1"/>
</dbReference>
<dbReference type="PANTHER" id="PTHR30616">
    <property type="entry name" value="UNCHARACTERIZED PROTEIN YFIH"/>
    <property type="match status" value="1"/>
</dbReference>
<gene>
    <name evidence="10" type="ordered locus">TREAZ_3479</name>
</gene>
<evidence type="ECO:0000256" key="8">
    <source>
        <dbReference type="ARBA" id="ARBA00048968"/>
    </source>
</evidence>
<evidence type="ECO:0000256" key="3">
    <source>
        <dbReference type="ARBA" id="ARBA00022679"/>
    </source>
</evidence>
<dbReference type="CDD" id="cd16833">
    <property type="entry name" value="YfiH"/>
    <property type="match status" value="1"/>
</dbReference>
<dbReference type="GO" id="GO:0017061">
    <property type="term" value="F:S-methyl-5-thioadenosine phosphorylase activity"/>
    <property type="evidence" value="ECO:0007669"/>
    <property type="project" value="UniProtKB-EC"/>
</dbReference>
<protein>
    <recommendedName>
        <fullName evidence="12">Purine nucleoside phosphorylase</fullName>
    </recommendedName>
</protein>
<evidence type="ECO:0000256" key="5">
    <source>
        <dbReference type="ARBA" id="ARBA00022801"/>
    </source>
</evidence>
<dbReference type="KEGG" id="taz:TREAZ_3479"/>
<keyword evidence="3" id="KW-0808">Transferase</keyword>
<dbReference type="PANTHER" id="PTHR30616:SF2">
    <property type="entry name" value="PURINE NUCLEOSIDE PHOSPHORYLASE LACC1"/>
    <property type="match status" value="1"/>
</dbReference>
<dbReference type="InterPro" id="IPR003730">
    <property type="entry name" value="Cu_polyphenol_OxRdtase"/>
</dbReference>
<comment type="catalytic activity">
    <reaction evidence="1">
        <text>inosine + phosphate = alpha-D-ribose 1-phosphate + hypoxanthine</text>
        <dbReference type="Rhea" id="RHEA:27646"/>
        <dbReference type="ChEBI" id="CHEBI:17368"/>
        <dbReference type="ChEBI" id="CHEBI:17596"/>
        <dbReference type="ChEBI" id="CHEBI:43474"/>
        <dbReference type="ChEBI" id="CHEBI:57720"/>
        <dbReference type="EC" id="2.4.2.1"/>
    </reaction>
    <physiologicalReaction direction="left-to-right" evidence="1">
        <dbReference type="Rhea" id="RHEA:27647"/>
    </physiologicalReaction>
</comment>
<keyword evidence="6" id="KW-0862">Zinc</keyword>
<dbReference type="AlphaFoldDB" id="F5Y7F3"/>
<keyword evidence="4" id="KW-0479">Metal-binding</keyword>
<dbReference type="EMBL" id="CP001841">
    <property type="protein sequence ID" value="AEF80197.1"/>
    <property type="molecule type" value="Genomic_DNA"/>
</dbReference>